<dbReference type="Proteomes" id="UP000028194">
    <property type="component" value="Chromosome"/>
</dbReference>
<dbReference type="HOGENOM" id="CLU_551677_0_0_2"/>
<keyword evidence="6" id="KW-1185">Reference proteome</keyword>
<organism evidence="5 6">
    <name type="scientific">Candidatus Nitrososphaera evergladensis SR1</name>
    <dbReference type="NCBI Taxonomy" id="1459636"/>
    <lineage>
        <taxon>Archaea</taxon>
        <taxon>Nitrososphaerota</taxon>
        <taxon>Nitrososphaeria</taxon>
        <taxon>Nitrososphaerales</taxon>
        <taxon>Nitrososphaeraceae</taxon>
        <taxon>Nitrososphaera</taxon>
    </lineage>
</organism>
<gene>
    <name evidence="5" type="ORF">NTE_03296</name>
</gene>
<protein>
    <submittedName>
        <fullName evidence="5">RecA-superfamily ATPase possibly involved in signal transduction</fullName>
    </submittedName>
</protein>
<dbReference type="eggNOG" id="arCOG01171">
    <property type="taxonomic scope" value="Archaea"/>
</dbReference>
<dbReference type="PROSITE" id="PS50125">
    <property type="entry name" value="GUANYLATE_CYCLASE_2"/>
    <property type="match status" value="1"/>
</dbReference>
<dbReference type="Pfam" id="PF00211">
    <property type="entry name" value="Guanylate_cyc"/>
    <property type="match status" value="1"/>
</dbReference>
<dbReference type="GO" id="GO:0009190">
    <property type="term" value="P:cyclic nucleotide biosynthetic process"/>
    <property type="evidence" value="ECO:0007669"/>
    <property type="project" value="InterPro"/>
</dbReference>
<name>A0A075MVQ0_9ARCH</name>
<dbReference type="InterPro" id="IPR029787">
    <property type="entry name" value="Nucleotide_cyclase"/>
</dbReference>
<dbReference type="InterPro" id="IPR027417">
    <property type="entry name" value="P-loop_NTPase"/>
</dbReference>
<dbReference type="InterPro" id="IPR010624">
    <property type="entry name" value="KaiC_dom"/>
</dbReference>
<accession>A0A075MVQ0</accession>
<sequence length="485" mass="52281">MHDDGDVAVVESIPGLRHVFFKGALPKGAFLLTGPAGSGKTMYCMQFLRDGIAAGERCLYVSFDPLFSKEKFRESLGSQKDDYEESFIAPTTASFFKSGKKDPGRAAALLEQVRRAVDSGAPARVAVDSVTHLLPHFSEGEVLEIVAELASVLRGASAMAIITLTTVPSKGDLSDTIASLLDGTLQIKLEDEGKDLARSLRLLAVRGTYHNPAWARFSITEKGTLMFGQEEQEDDGQAQAEPAITCKLCDKPIAGKVAYDADAPFHPHCLETYRKLSDIYGSSVVYAIPVGVINASFFFIDIVGLSDPSLSVEKQIKKIENLNRLISSCDAVARAPKDKRIILPTGDGMAIGFLMNPELPLQLSMQLHRKLGAFNKSAGAGEAIGVRIGLSAGPVFVVSDINGNQNVWGPGIILARRVMDIGDDRHILLADSLAEQLINLKDEYRRIIKLVSPKFTIKHGQAIKVYSASSADFGNPKVPARLAAG</sequence>
<evidence type="ECO:0000259" key="3">
    <source>
        <dbReference type="PROSITE" id="PS50125"/>
    </source>
</evidence>
<evidence type="ECO:0000259" key="4">
    <source>
        <dbReference type="PROSITE" id="PS51146"/>
    </source>
</evidence>
<dbReference type="EMBL" id="CP007174">
    <property type="protein sequence ID" value="AIF85325.1"/>
    <property type="molecule type" value="Genomic_DNA"/>
</dbReference>
<dbReference type="InterPro" id="IPR001054">
    <property type="entry name" value="A/G_cyclase"/>
</dbReference>
<dbReference type="PANTHER" id="PTHR43637">
    <property type="entry name" value="UPF0273 PROTEIN TM_0370"/>
    <property type="match status" value="1"/>
</dbReference>
<dbReference type="SUPFAM" id="SSF55073">
    <property type="entry name" value="Nucleotide cyclase"/>
    <property type="match status" value="1"/>
</dbReference>
<evidence type="ECO:0000313" key="5">
    <source>
        <dbReference type="EMBL" id="AIF85325.1"/>
    </source>
</evidence>
<proteinExistence type="predicted"/>
<dbReference type="GO" id="GO:0005524">
    <property type="term" value="F:ATP binding"/>
    <property type="evidence" value="ECO:0007669"/>
    <property type="project" value="UniProtKB-KW"/>
</dbReference>
<dbReference type="Pfam" id="PF06745">
    <property type="entry name" value="ATPase"/>
    <property type="match status" value="1"/>
</dbReference>
<evidence type="ECO:0000256" key="2">
    <source>
        <dbReference type="ARBA" id="ARBA00022840"/>
    </source>
</evidence>
<dbReference type="Gene3D" id="3.40.50.300">
    <property type="entry name" value="P-loop containing nucleotide triphosphate hydrolases"/>
    <property type="match status" value="1"/>
</dbReference>
<keyword evidence="1" id="KW-0547">Nucleotide-binding</keyword>
<dbReference type="Gene3D" id="3.30.70.1230">
    <property type="entry name" value="Nucleotide cyclase"/>
    <property type="match status" value="1"/>
</dbReference>
<dbReference type="STRING" id="1459636.NTE_03296"/>
<evidence type="ECO:0000313" key="6">
    <source>
        <dbReference type="Proteomes" id="UP000028194"/>
    </source>
</evidence>
<dbReference type="SUPFAM" id="SSF52540">
    <property type="entry name" value="P-loop containing nucleoside triphosphate hydrolases"/>
    <property type="match status" value="1"/>
</dbReference>
<dbReference type="PROSITE" id="PS51146">
    <property type="entry name" value="KAIC"/>
    <property type="match status" value="1"/>
</dbReference>
<dbReference type="AlphaFoldDB" id="A0A075MVQ0"/>
<evidence type="ECO:0000256" key="1">
    <source>
        <dbReference type="ARBA" id="ARBA00022741"/>
    </source>
</evidence>
<dbReference type="InterPro" id="IPR014774">
    <property type="entry name" value="KaiC-like_dom"/>
</dbReference>
<keyword evidence="2" id="KW-0067">ATP-binding</keyword>
<feature type="domain" description="Guanylate cyclase" evidence="3">
    <location>
        <begin position="296"/>
        <end position="419"/>
    </location>
</feature>
<reference evidence="5 6" key="1">
    <citation type="journal article" date="2014" name="PLoS ONE">
        <title>Genome Sequence of Candidatus Nitrososphaera evergladensis from Group I.1b Enriched from Everglades Soil Reveals Novel Genomic Features of the Ammonia-Oxidizing Archaea.</title>
        <authorList>
            <person name="Zhalnina K.V."/>
            <person name="Dias R."/>
            <person name="Leonard M.T."/>
            <person name="Dorr de Quadros P."/>
            <person name="Camargo F.A."/>
            <person name="Drew J.C."/>
            <person name="Farmerie W.G."/>
            <person name="Daroub S.H."/>
            <person name="Triplett E.W."/>
        </authorList>
    </citation>
    <scope>NUCLEOTIDE SEQUENCE [LARGE SCALE GENOMIC DNA]</scope>
    <source>
        <strain evidence="5 6">SR1</strain>
    </source>
</reference>
<feature type="domain" description="KaiC" evidence="4">
    <location>
        <begin position="7"/>
        <end position="240"/>
    </location>
</feature>
<dbReference type="GO" id="GO:0035556">
    <property type="term" value="P:intracellular signal transduction"/>
    <property type="evidence" value="ECO:0007669"/>
    <property type="project" value="InterPro"/>
</dbReference>
<dbReference type="KEGG" id="nev:NTE_03296"/>